<feature type="domain" description="M23ase beta-sheet core" evidence="4">
    <location>
        <begin position="55"/>
        <end position="148"/>
    </location>
</feature>
<sequence length="450" mass="46906">MRLMSALLLAAAMVAANCGATMANAAPPAGFGWPLQPRPAVVRGFDKPPHDWLPGHRGVDLAGADGQPVLAAGAGIVVFAGEVGGKPVVSVDHAGGLRTTYEPVRPDVPVGRRVERGAVLGTLQSGHAGCPGVCLHWGLRRGRDYLDPLGLVRHAPVRLKPVRPPAPSETRPGPAEARADLADGLGGSGFLFGQFTFPLPEALLGAPAPPVSGDRGPIGRHPALGADVASQIVHDLVGLTVDEDVHAAVAPGLGTDRGGQCFAGGAITAMHPLEFDRRRSRKIQFVRRTGDFDEHPADGIGRQDGTRRGDGGQSRLVTGQQMPIRLRLGGIRTARTEEFDAVTRSCRGRPRPGHPLVPVVDEIDRDLFGLGVDGAHGVGAHRLAVRTGEQQFDVGVGESVGLKTGETRAAQVYPDQVVGQASRAPDLEGQFGTSTSHSTIPPILGLPKVA</sequence>
<evidence type="ECO:0000256" key="1">
    <source>
        <dbReference type="ARBA" id="ARBA00022729"/>
    </source>
</evidence>
<feature type="chain" id="PRO_5015658999" description="M23ase beta-sheet core domain-containing protein" evidence="3">
    <location>
        <begin position="26"/>
        <end position="450"/>
    </location>
</feature>
<dbReference type="InterPro" id="IPR011055">
    <property type="entry name" value="Dup_hybrid_motif"/>
</dbReference>
<reference evidence="5 6" key="1">
    <citation type="submission" date="2018-02" db="EMBL/GenBank/DDBJ databases">
        <title>8 Nocardia nova and 1 Nocardia cyriacigeorgica strain used for evolution to TMP-SMX.</title>
        <authorList>
            <person name="Mehta H."/>
            <person name="Weng J."/>
            <person name="Shamoo Y."/>
        </authorList>
    </citation>
    <scope>NUCLEOTIDE SEQUENCE [LARGE SCALE GENOMIC DNA]</scope>
    <source>
        <strain evidence="5 6">MDA3139</strain>
    </source>
</reference>
<feature type="signal peptide" evidence="3">
    <location>
        <begin position="1"/>
        <end position="25"/>
    </location>
</feature>
<dbReference type="InterPro" id="IPR016047">
    <property type="entry name" value="M23ase_b-sheet_dom"/>
</dbReference>
<dbReference type="Pfam" id="PF01551">
    <property type="entry name" value="Peptidase_M23"/>
    <property type="match status" value="1"/>
</dbReference>
<dbReference type="PANTHER" id="PTHR21666:SF289">
    <property type="entry name" value="L-ALA--D-GLU ENDOPEPTIDASE"/>
    <property type="match status" value="1"/>
</dbReference>
<dbReference type="OrthoDB" id="5245088at2"/>
<dbReference type="InterPro" id="IPR050570">
    <property type="entry name" value="Cell_wall_metabolism_enzyme"/>
</dbReference>
<dbReference type="EMBL" id="PSZC01000007">
    <property type="protein sequence ID" value="PPJ37975.1"/>
    <property type="molecule type" value="Genomic_DNA"/>
</dbReference>
<name>A0A2S6ARV5_9NOCA</name>
<organism evidence="5 6">
    <name type="scientific">Nocardia nova</name>
    <dbReference type="NCBI Taxonomy" id="37330"/>
    <lineage>
        <taxon>Bacteria</taxon>
        <taxon>Bacillati</taxon>
        <taxon>Actinomycetota</taxon>
        <taxon>Actinomycetes</taxon>
        <taxon>Mycobacteriales</taxon>
        <taxon>Nocardiaceae</taxon>
        <taxon>Nocardia</taxon>
    </lineage>
</organism>
<gene>
    <name evidence="5" type="ORF">C5E45_12155</name>
</gene>
<proteinExistence type="predicted"/>
<feature type="region of interest" description="Disordered" evidence="2">
    <location>
        <begin position="291"/>
        <end position="315"/>
    </location>
</feature>
<dbReference type="CDD" id="cd12797">
    <property type="entry name" value="M23_peptidase"/>
    <property type="match status" value="1"/>
</dbReference>
<dbReference type="AlphaFoldDB" id="A0A2S6ARV5"/>
<dbReference type="GO" id="GO:0004222">
    <property type="term" value="F:metalloendopeptidase activity"/>
    <property type="evidence" value="ECO:0007669"/>
    <property type="project" value="TreeGrafter"/>
</dbReference>
<dbReference type="SUPFAM" id="SSF51261">
    <property type="entry name" value="Duplicated hybrid motif"/>
    <property type="match status" value="1"/>
</dbReference>
<dbReference type="PANTHER" id="PTHR21666">
    <property type="entry name" value="PEPTIDASE-RELATED"/>
    <property type="match status" value="1"/>
</dbReference>
<accession>A0A2S6ARV5</accession>
<evidence type="ECO:0000313" key="6">
    <source>
        <dbReference type="Proteomes" id="UP000239874"/>
    </source>
</evidence>
<dbReference type="Gene3D" id="2.70.70.10">
    <property type="entry name" value="Glucose Permease (Domain IIA)"/>
    <property type="match status" value="1"/>
</dbReference>
<evidence type="ECO:0000259" key="4">
    <source>
        <dbReference type="Pfam" id="PF01551"/>
    </source>
</evidence>
<evidence type="ECO:0000256" key="3">
    <source>
        <dbReference type="SAM" id="SignalP"/>
    </source>
</evidence>
<evidence type="ECO:0000313" key="5">
    <source>
        <dbReference type="EMBL" id="PPJ37975.1"/>
    </source>
</evidence>
<evidence type="ECO:0000256" key="2">
    <source>
        <dbReference type="SAM" id="MobiDB-lite"/>
    </source>
</evidence>
<dbReference type="Proteomes" id="UP000239874">
    <property type="component" value="Unassembled WGS sequence"/>
</dbReference>
<keyword evidence="1 3" id="KW-0732">Signal</keyword>
<comment type="caution">
    <text evidence="5">The sequence shown here is derived from an EMBL/GenBank/DDBJ whole genome shotgun (WGS) entry which is preliminary data.</text>
</comment>
<protein>
    <recommendedName>
        <fullName evidence="4">M23ase beta-sheet core domain-containing protein</fullName>
    </recommendedName>
</protein>